<evidence type="ECO:0000256" key="3">
    <source>
        <dbReference type="SAM" id="MobiDB-lite"/>
    </source>
</evidence>
<dbReference type="GeneTree" id="ENSGT01020000230338"/>
<dbReference type="InterPro" id="IPR050111">
    <property type="entry name" value="C-type_lectin/snaclec_domain"/>
</dbReference>
<evidence type="ECO:0000256" key="4">
    <source>
        <dbReference type="SAM" id="Phobius"/>
    </source>
</evidence>
<dbReference type="InterPro" id="IPR016187">
    <property type="entry name" value="CTDL_fold"/>
</dbReference>
<feature type="domain" description="C-type lectin" evidence="5">
    <location>
        <begin position="140"/>
        <end position="258"/>
    </location>
</feature>
<reference evidence="6" key="3">
    <citation type="submission" date="2025-09" db="UniProtKB">
        <authorList>
            <consortium name="Ensembl"/>
        </authorList>
    </citation>
    <scope>IDENTIFICATION</scope>
</reference>
<evidence type="ECO:0000259" key="5">
    <source>
        <dbReference type="PROSITE" id="PS50041"/>
    </source>
</evidence>
<reference evidence="6 7" key="1">
    <citation type="submission" date="2020-02" db="EMBL/GenBank/DDBJ databases">
        <title>Esox lucius (northern pike) genome, fEsoLuc1, primary haplotype.</title>
        <authorList>
            <person name="Myers G."/>
            <person name="Karagic N."/>
            <person name="Meyer A."/>
            <person name="Pippel M."/>
            <person name="Reichard M."/>
            <person name="Winkler S."/>
            <person name="Tracey A."/>
            <person name="Sims Y."/>
            <person name="Howe K."/>
            <person name="Rhie A."/>
            <person name="Formenti G."/>
            <person name="Durbin R."/>
            <person name="Fedrigo O."/>
            <person name="Jarvis E.D."/>
        </authorList>
    </citation>
    <scope>NUCLEOTIDE SEQUENCE [LARGE SCALE GENOMIC DNA]</scope>
</reference>
<keyword evidence="4" id="KW-0812">Transmembrane</keyword>
<keyword evidence="2" id="KW-1015">Disulfide bond</keyword>
<dbReference type="Gene3D" id="1.20.5.400">
    <property type="match status" value="1"/>
</dbReference>
<dbReference type="Ensembl" id="ENSELUT00000088403.1">
    <property type="protein sequence ID" value="ENSELUP00000082557.1"/>
    <property type="gene ID" value="ENSELUG00000041784.1"/>
</dbReference>
<dbReference type="Pfam" id="PF00059">
    <property type="entry name" value="Lectin_C"/>
    <property type="match status" value="1"/>
</dbReference>
<evidence type="ECO:0000256" key="2">
    <source>
        <dbReference type="ARBA" id="ARBA00023157"/>
    </source>
</evidence>
<dbReference type="InterPro" id="IPR016186">
    <property type="entry name" value="C-type_lectin-like/link_sf"/>
</dbReference>
<dbReference type="InterPro" id="IPR033989">
    <property type="entry name" value="CD209-like_CTLD"/>
</dbReference>
<evidence type="ECO:0000313" key="7">
    <source>
        <dbReference type="Proteomes" id="UP000265140"/>
    </source>
</evidence>
<dbReference type="CDD" id="cd03590">
    <property type="entry name" value="CLECT_DC-SIGN_like"/>
    <property type="match status" value="1"/>
</dbReference>
<dbReference type="InterPro" id="IPR001304">
    <property type="entry name" value="C-type_lectin-like"/>
</dbReference>
<keyword evidence="1" id="KW-0430">Lectin</keyword>
<proteinExistence type="predicted"/>
<keyword evidence="7" id="KW-1185">Reference proteome</keyword>
<feature type="region of interest" description="Disordered" evidence="3">
    <location>
        <begin position="96"/>
        <end position="124"/>
    </location>
</feature>
<dbReference type="Proteomes" id="UP000265140">
    <property type="component" value="Chromosome 25"/>
</dbReference>
<sequence length="262" mass="29832">MSAGIYKLDRNVIGTNIDCPVYANVGDNKPKPGRAVSQHSDSVSCQWWKRPSGVAAVCLGLLSVLLLAGIIGLSIYYGVIGHQYFTERHKLQTSNNNLTKERDKLQSERDKLQSERDKLQSERDKLQSERRSCLLALKVFGNSIYYISMETKTWEYAKQDCLKRGAQLVIINNQEEQKFLISLNIRTWIGLSDIEAEGTWRWVDGTPLTTEYWGATQPDNGGGTVGEEDCAEFVNWYRDPVKKWNDSPCTTRLNWICEKSQL</sequence>
<reference evidence="6" key="2">
    <citation type="submission" date="2025-08" db="UniProtKB">
        <authorList>
            <consortium name="Ensembl"/>
        </authorList>
    </citation>
    <scope>IDENTIFICATION</scope>
</reference>
<protein>
    <recommendedName>
        <fullName evidence="5">C-type lectin domain-containing protein</fullName>
    </recommendedName>
</protein>
<feature type="transmembrane region" description="Helical" evidence="4">
    <location>
        <begin position="54"/>
        <end position="80"/>
    </location>
</feature>
<organism evidence="6 7">
    <name type="scientific">Esox lucius</name>
    <name type="common">Northern pike</name>
    <dbReference type="NCBI Taxonomy" id="8010"/>
    <lineage>
        <taxon>Eukaryota</taxon>
        <taxon>Metazoa</taxon>
        <taxon>Chordata</taxon>
        <taxon>Craniata</taxon>
        <taxon>Vertebrata</taxon>
        <taxon>Euteleostomi</taxon>
        <taxon>Actinopterygii</taxon>
        <taxon>Neopterygii</taxon>
        <taxon>Teleostei</taxon>
        <taxon>Protacanthopterygii</taxon>
        <taxon>Esociformes</taxon>
        <taxon>Esocidae</taxon>
        <taxon>Esox</taxon>
    </lineage>
</organism>
<dbReference type="PROSITE" id="PS00615">
    <property type="entry name" value="C_TYPE_LECTIN_1"/>
    <property type="match status" value="1"/>
</dbReference>
<dbReference type="Gene3D" id="3.10.100.10">
    <property type="entry name" value="Mannose-Binding Protein A, subunit A"/>
    <property type="match status" value="1"/>
</dbReference>
<dbReference type="SUPFAM" id="SSF56436">
    <property type="entry name" value="C-type lectin-like"/>
    <property type="match status" value="1"/>
</dbReference>
<feature type="compositionally biased region" description="Basic and acidic residues" evidence="3">
    <location>
        <begin position="99"/>
        <end position="124"/>
    </location>
</feature>
<dbReference type="SMART" id="SM00034">
    <property type="entry name" value="CLECT"/>
    <property type="match status" value="1"/>
</dbReference>
<name>A0AAY5K8F7_ESOLU</name>
<keyword evidence="4" id="KW-0472">Membrane</keyword>
<evidence type="ECO:0000256" key="1">
    <source>
        <dbReference type="ARBA" id="ARBA00022734"/>
    </source>
</evidence>
<keyword evidence="4" id="KW-1133">Transmembrane helix</keyword>
<accession>A0AAY5K8F7</accession>
<dbReference type="PROSITE" id="PS50041">
    <property type="entry name" value="C_TYPE_LECTIN_2"/>
    <property type="match status" value="1"/>
</dbReference>
<dbReference type="GO" id="GO:0030246">
    <property type="term" value="F:carbohydrate binding"/>
    <property type="evidence" value="ECO:0007669"/>
    <property type="project" value="UniProtKB-KW"/>
</dbReference>
<dbReference type="AlphaFoldDB" id="A0AAY5K8F7"/>
<dbReference type="PANTHER" id="PTHR22803">
    <property type="entry name" value="MANNOSE, PHOSPHOLIPASE, LECTIN RECEPTOR RELATED"/>
    <property type="match status" value="1"/>
</dbReference>
<evidence type="ECO:0000313" key="6">
    <source>
        <dbReference type="Ensembl" id="ENSELUP00000082557.1"/>
    </source>
</evidence>
<dbReference type="InterPro" id="IPR018378">
    <property type="entry name" value="C-type_lectin_CS"/>
</dbReference>